<dbReference type="EC" id="4.3.2.7" evidence="1"/>
<accession>A0A2T7UII6</accession>
<evidence type="ECO:0000313" key="3">
    <source>
        <dbReference type="EMBL" id="PVE44496.1"/>
    </source>
</evidence>
<dbReference type="RefSeq" id="WP_083451047.1">
    <property type="nucleotide sequence ID" value="NZ_LFYT02000001.1"/>
</dbReference>
<name>A0A2T7UII6_9BURK</name>
<dbReference type="GO" id="GO:0006751">
    <property type="term" value="P:glutathione catabolic process"/>
    <property type="evidence" value="ECO:0007669"/>
    <property type="project" value="InterPro"/>
</dbReference>
<protein>
    <recommendedName>
        <fullName evidence="1">glutathione-specific gamma-glutamylcyclotransferase</fullName>
        <ecNumber evidence="1">4.3.2.7</ecNumber>
    </recommendedName>
</protein>
<dbReference type="GO" id="GO:0061928">
    <property type="term" value="F:glutathione specific gamma-glutamylcyclotransferase activity"/>
    <property type="evidence" value="ECO:0007669"/>
    <property type="project" value="UniProtKB-EC"/>
</dbReference>
<evidence type="ECO:0000256" key="2">
    <source>
        <dbReference type="ARBA" id="ARBA00023239"/>
    </source>
</evidence>
<dbReference type="GO" id="GO:0016740">
    <property type="term" value="F:transferase activity"/>
    <property type="evidence" value="ECO:0007669"/>
    <property type="project" value="UniProtKB-KW"/>
</dbReference>
<dbReference type="AlphaFoldDB" id="A0A2T7UII6"/>
<evidence type="ECO:0000256" key="1">
    <source>
        <dbReference type="ARBA" id="ARBA00012344"/>
    </source>
</evidence>
<dbReference type="InterPro" id="IPR036568">
    <property type="entry name" value="GGCT-like_sf"/>
</dbReference>
<organism evidence="3 4">
    <name type="scientific">Limnohabitans planktonicus II-D5</name>
    <dbReference type="NCBI Taxonomy" id="1293045"/>
    <lineage>
        <taxon>Bacteria</taxon>
        <taxon>Pseudomonadati</taxon>
        <taxon>Pseudomonadota</taxon>
        <taxon>Betaproteobacteria</taxon>
        <taxon>Burkholderiales</taxon>
        <taxon>Comamonadaceae</taxon>
        <taxon>Limnohabitans</taxon>
    </lineage>
</organism>
<dbReference type="PANTHER" id="PTHR12192:SF2">
    <property type="entry name" value="GLUTATHIONE-SPECIFIC GAMMA-GLUTAMYLCYCLOTRANSFERASE 2"/>
    <property type="match status" value="1"/>
</dbReference>
<dbReference type="EMBL" id="LFYT02000001">
    <property type="protein sequence ID" value="PVE44496.1"/>
    <property type="molecule type" value="Genomic_DNA"/>
</dbReference>
<dbReference type="InterPro" id="IPR006840">
    <property type="entry name" value="ChaC"/>
</dbReference>
<keyword evidence="4" id="KW-1185">Reference proteome</keyword>
<dbReference type="SUPFAM" id="SSF110857">
    <property type="entry name" value="Gamma-glutamyl cyclotransferase-like"/>
    <property type="match status" value="1"/>
</dbReference>
<reference evidence="3" key="1">
    <citation type="submission" date="2017-04" db="EMBL/GenBank/DDBJ databases">
        <title>Unexpected and diverse lifestyles within the genus Limnohabitans.</title>
        <authorList>
            <person name="Kasalicky V."/>
            <person name="Mehrshad M."/>
            <person name="Andrei S.-A."/>
            <person name="Salcher M."/>
            <person name="Kratochvilova H."/>
            <person name="Simek K."/>
            <person name="Ghai R."/>
        </authorList>
    </citation>
    <scope>NUCLEOTIDE SEQUENCE [LARGE SCALE GENOMIC DNA]</scope>
    <source>
        <strain evidence="3">II-D5</strain>
    </source>
</reference>
<dbReference type="STRING" id="1293045.H663_03415"/>
<proteinExistence type="predicted"/>
<dbReference type="Proteomes" id="UP000037507">
    <property type="component" value="Unassembled WGS sequence"/>
</dbReference>
<dbReference type="Pfam" id="PF04752">
    <property type="entry name" value="ChaC"/>
    <property type="match status" value="1"/>
</dbReference>
<evidence type="ECO:0000313" key="4">
    <source>
        <dbReference type="Proteomes" id="UP000037507"/>
    </source>
</evidence>
<dbReference type="CDD" id="cd06661">
    <property type="entry name" value="GGCT_like"/>
    <property type="match status" value="1"/>
</dbReference>
<dbReference type="OrthoDB" id="9795692at2"/>
<dbReference type="Gene3D" id="3.10.490.10">
    <property type="entry name" value="Gamma-glutamyl cyclotransferase-like"/>
    <property type="match status" value="1"/>
</dbReference>
<comment type="caution">
    <text evidence="3">The sequence shown here is derived from an EMBL/GenBank/DDBJ whole genome shotgun (WGS) entry which is preliminary data.</text>
</comment>
<keyword evidence="2" id="KW-0456">Lyase</keyword>
<dbReference type="GO" id="GO:0005737">
    <property type="term" value="C:cytoplasm"/>
    <property type="evidence" value="ECO:0007669"/>
    <property type="project" value="TreeGrafter"/>
</dbReference>
<dbReference type="InterPro" id="IPR013024">
    <property type="entry name" value="GGCT-like"/>
</dbReference>
<gene>
    <name evidence="3" type="ORF">H663_000270</name>
</gene>
<sequence>MTDTPADAQTTQAIDSASDRASAAHHSRLLDHFRAQVSGQDLWVFGYASLLWRPEFDAQEQHPAKVWGWHRALKMWSRLNRGSPECPGLVFALLPGGSCQGVAYRVARDQADEVLVRLWEREMPMDVYTPSWLPCNTPQGPVKALAFTLPRSSPSFTGQLPAETYRQIFQQACGRFGTTLEYARQTYDSLRAHGIEDRALAALLRYAD</sequence>
<dbReference type="PANTHER" id="PTHR12192">
    <property type="entry name" value="CATION TRANSPORT PROTEIN CHAC-RELATED"/>
    <property type="match status" value="1"/>
</dbReference>